<dbReference type="GO" id="GO:0016301">
    <property type="term" value="F:kinase activity"/>
    <property type="evidence" value="ECO:0007669"/>
    <property type="project" value="UniProtKB-KW"/>
</dbReference>
<dbReference type="Gene3D" id="1.20.1270.60">
    <property type="entry name" value="Arfaptin homology (AH) domain/BAR domain"/>
    <property type="match status" value="1"/>
</dbReference>
<dbReference type="PROSITE" id="PS50002">
    <property type="entry name" value="SH3"/>
    <property type="match status" value="1"/>
</dbReference>
<feature type="region of interest" description="Disordered" evidence="14">
    <location>
        <begin position="332"/>
        <end position="389"/>
    </location>
</feature>
<evidence type="ECO:0000256" key="5">
    <source>
        <dbReference type="ARBA" id="ARBA00022475"/>
    </source>
</evidence>
<evidence type="ECO:0000256" key="10">
    <source>
        <dbReference type="ARBA" id="ARBA00055545"/>
    </source>
</evidence>
<comment type="subcellular location">
    <subcellularLocation>
        <location evidence="2">Cell membrane</location>
    </subcellularLocation>
    <subcellularLocation>
        <location evidence="3">Cytoplasm</location>
    </subcellularLocation>
    <subcellularLocation>
        <location evidence="1">Endomembrane system</location>
        <topology evidence="1">Peripheral membrane protein</topology>
    </subcellularLocation>
</comment>
<keyword evidence="7" id="KW-0597">Phosphoprotein</keyword>
<dbReference type="GO" id="GO:0005886">
    <property type="term" value="C:plasma membrane"/>
    <property type="evidence" value="ECO:0007669"/>
    <property type="project" value="UniProtKB-SubCell"/>
</dbReference>
<feature type="compositionally biased region" description="Acidic residues" evidence="14">
    <location>
        <begin position="373"/>
        <end position="384"/>
    </location>
</feature>
<keyword evidence="5" id="KW-1003">Cell membrane</keyword>
<sequence length="451" mass="51981">KYYFFVLMANRRGTTSKKSSEMGSNTINNSNFWDIDNYQRCVKRIGESSALCDDLVKMFNERIEIEAKYGKKLDDWHEKWSKALENSCMYATTKVAALGTIKEAQDRAKVHMDCCMKMQNQVIETIKRWKESNYHHKIFGLKEAKEYEQEFAKAQKQWANAYNKIQKAKGNYHSACKNREACASLLNNAKQDTETLPEKIKKLEDSLRKSENSVSTMQQKYDEKLKRISPLNITYESDMQQVYNKWAKDEEKRLDFLQRTLIDFHKCVNIYADPRLKELFDNQINAAYNAKIQYDVNWWSENFGAGMPKYWPKFEEPGESVIEPHQIAPVESSSNLHSNSINQRNGVKSQQQVVSNTVSNLASNPFVNGERDAGDDDDDDDEWDAPLPELIPGGGIRVRAIYDYTRVEDDELSFKAGDVLIKLTEEDAQGWCRGSFNGQEGLYPANYVGAI</sequence>
<evidence type="ECO:0000256" key="3">
    <source>
        <dbReference type="ARBA" id="ARBA00004496"/>
    </source>
</evidence>
<dbReference type="SMART" id="SM00326">
    <property type="entry name" value="SH3"/>
    <property type="match status" value="1"/>
</dbReference>
<dbReference type="InterPro" id="IPR001060">
    <property type="entry name" value="FCH_dom"/>
</dbReference>
<dbReference type="FunFam" id="2.30.30.40:FF:000014">
    <property type="entry name" value="Kinase C and casein kinase substrate in neurons protein"/>
    <property type="match status" value="1"/>
</dbReference>
<dbReference type="Pfam" id="PF14604">
    <property type="entry name" value="SH3_9"/>
    <property type="match status" value="1"/>
</dbReference>
<dbReference type="GO" id="GO:0007010">
    <property type="term" value="P:cytoskeleton organization"/>
    <property type="evidence" value="ECO:0007669"/>
    <property type="project" value="TreeGrafter"/>
</dbReference>
<dbReference type="GO" id="GO:0005543">
    <property type="term" value="F:phospholipid binding"/>
    <property type="evidence" value="ECO:0007669"/>
    <property type="project" value="TreeGrafter"/>
</dbReference>
<keyword evidence="9" id="KW-0472">Membrane</keyword>
<dbReference type="GO" id="GO:0097320">
    <property type="term" value="P:plasma membrane tubulation"/>
    <property type="evidence" value="ECO:0007669"/>
    <property type="project" value="TreeGrafter"/>
</dbReference>
<gene>
    <name evidence="17" type="primary">PACSIN1</name>
</gene>
<evidence type="ECO:0000259" key="16">
    <source>
        <dbReference type="PROSITE" id="PS51741"/>
    </source>
</evidence>
<keyword evidence="4 12" id="KW-0728">SH3 domain</keyword>
<evidence type="ECO:0000256" key="9">
    <source>
        <dbReference type="ARBA" id="ARBA00023136"/>
    </source>
</evidence>
<keyword evidence="8 13" id="KW-0175">Coiled coil</keyword>
<dbReference type="PANTHER" id="PTHR23065:SF11">
    <property type="entry name" value="SYNDAPIN, ISOFORM C"/>
    <property type="match status" value="1"/>
</dbReference>
<comment type="function">
    <text evidence="10">Plays a role in endocytosis and regulates internalization of plasma membrane proteins. Overexpression impairs internalization of SLC2A1/GLUT1 and TRPV4 and increases the levels of SLC2A1/GLUT1 and TRPV4 at the cell membrane. Inhibits the TRPV4 calcium channel activity.</text>
</comment>
<dbReference type="Pfam" id="PF00611">
    <property type="entry name" value="FCH"/>
    <property type="match status" value="1"/>
</dbReference>
<keyword evidence="17" id="KW-0808">Transferase</keyword>
<comment type="subunit">
    <text evidence="11">Homodimer. May form heterooligomers with other PACSINs. Interacts (via SH3 domain) with DNM1, SYNJ1 and WASL. Interacts with TRPV4.</text>
</comment>
<name>T2M5M2_HYDVU</name>
<dbReference type="AlphaFoldDB" id="T2M5M2"/>
<dbReference type="OrthoDB" id="6020302at2759"/>
<evidence type="ECO:0000256" key="6">
    <source>
        <dbReference type="ARBA" id="ARBA00022490"/>
    </source>
</evidence>
<dbReference type="SUPFAM" id="SSF50044">
    <property type="entry name" value="SH3-domain"/>
    <property type="match status" value="1"/>
</dbReference>
<dbReference type="EMBL" id="HAAD01001336">
    <property type="protein sequence ID" value="CDG67568.1"/>
    <property type="molecule type" value="mRNA"/>
</dbReference>
<evidence type="ECO:0000256" key="13">
    <source>
        <dbReference type="PROSITE-ProRule" id="PRU01077"/>
    </source>
</evidence>
<dbReference type="PROSITE" id="PS51741">
    <property type="entry name" value="F_BAR"/>
    <property type="match status" value="1"/>
</dbReference>
<evidence type="ECO:0000259" key="15">
    <source>
        <dbReference type="PROSITE" id="PS50002"/>
    </source>
</evidence>
<dbReference type="GO" id="GO:0030100">
    <property type="term" value="P:regulation of endocytosis"/>
    <property type="evidence" value="ECO:0007669"/>
    <property type="project" value="TreeGrafter"/>
</dbReference>
<dbReference type="InterPro" id="IPR027267">
    <property type="entry name" value="AH/BAR_dom_sf"/>
</dbReference>
<feature type="compositionally biased region" description="Polar residues" evidence="14">
    <location>
        <begin position="332"/>
        <end position="366"/>
    </location>
</feature>
<evidence type="ECO:0000256" key="7">
    <source>
        <dbReference type="ARBA" id="ARBA00022553"/>
    </source>
</evidence>
<feature type="non-terminal residue" evidence="17">
    <location>
        <position position="1"/>
    </location>
</feature>
<organism evidence="17">
    <name type="scientific">Hydra vulgaris</name>
    <name type="common">Hydra</name>
    <name type="synonym">Hydra attenuata</name>
    <dbReference type="NCBI Taxonomy" id="6087"/>
    <lineage>
        <taxon>Eukaryota</taxon>
        <taxon>Metazoa</taxon>
        <taxon>Cnidaria</taxon>
        <taxon>Hydrozoa</taxon>
        <taxon>Hydroidolina</taxon>
        <taxon>Anthoathecata</taxon>
        <taxon>Aplanulata</taxon>
        <taxon>Hydridae</taxon>
        <taxon>Hydra</taxon>
    </lineage>
</organism>
<reference evidence="17" key="1">
    <citation type="journal article" date="2013" name="Genome Biol. Evol.">
        <title>Punctuated emergences of genetic and phenotypic innovations in eumetazoan, bilaterian, euteleostome, and hominidae ancestors.</title>
        <authorList>
            <person name="Wenger Y."/>
            <person name="Galliot B."/>
        </authorList>
    </citation>
    <scope>NUCLEOTIDE SEQUENCE</scope>
    <source>
        <tissue evidence="17">Whole animals</tissue>
    </source>
</reference>
<proteinExistence type="evidence at transcript level"/>
<evidence type="ECO:0000256" key="12">
    <source>
        <dbReference type="PROSITE-ProRule" id="PRU00192"/>
    </source>
</evidence>
<dbReference type="InterPro" id="IPR001452">
    <property type="entry name" value="SH3_domain"/>
</dbReference>
<dbReference type="Gene3D" id="2.30.30.40">
    <property type="entry name" value="SH3 Domains"/>
    <property type="match status" value="1"/>
</dbReference>
<dbReference type="InterPro" id="IPR031160">
    <property type="entry name" value="F_BAR_dom"/>
</dbReference>
<keyword evidence="6" id="KW-0963">Cytoplasm</keyword>
<dbReference type="InterPro" id="IPR036028">
    <property type="entry name" value="SH3-like_dom_sf"/>
</dbReference>
<protein>
    <submittedName>
        <fullName evidence="17">Protein kinase C and casein kinase substrate in neurons protein 1</fullName>
    </submittedName>
</protein>
<dbReference type="CDD" id="cd07655">
    <property type="entry name" value="F-BAR_PACSIN"/>
    <property type="match status" value="1"/>
</dbReference>
<keyword evidence="17" id="KW-0418">Kinase</keyword>
<evidence type="ECO:0000256" key="2">
    <source>
        <dbReference type="ARBA" id="ARBA00004236"/>
    </source>
</evidence>
<dbReference type="SUPFAM" id="SSF103657">
    <property type="entry name" value="BAR/IMD domain-like"/>
    <property type="match status" value="1"/>
</dbReference>
<evidence type="ECO:0000256" key="11">
    <source>
        <dbReference type="ARBA" id="ARBA00064966"/>
    </source>
</evidence>
<dbReference type="CDD" id="cd11843">
    <property type="entry name" value="SH3_PACSIN"/>
    <property type="match status" value="1"/>
</dbReference>
<evidence type="ECO:0000256" key="1">
    <source>
        <dbReference type="ARBA" id="ARBA00004184"/>
    </source>
</evidence>
<dbReference type="GO" id="GO:0005768">
    <property type="term" value="C:endosome"/>
    <property type="evidence" value="ECO:0007669"/>
    <property type="project" value="TreeGrafter"/>
</dbReference>
<dbReference type="PANTHER" id="PTHR23065">
    <property type="entry name" value="PROLINE-SERINE-THREONINE PHOSPHATASE INTERACTING PROTEIN 1"/>
    <property type="match status" value="1"/>
</dbReference>
<dbReference type="FunFam" id="1.20.1270.60:FF:000009">
    <property type="entry name" value="Protein kinase C and casein kinase substrate in neurons 2"/>
    <property type="match status" value="1"/>
</dbReference>
<feature type="domain" description="F-BAR" evidence="16">
    <location>
        <begin position="20"/>
        <end position="295"/>
    </location>
</feature>
<evidence type="ECO:0000256" key="14">
    <source>
        <dbReference type="SAM" id="MobiDB-lite"/>
    </source>
</evidence>
<dbReference type="PRINTS" id="PR00452">
    <property type="entry name" value="SH3DOMAIN"/>
</dbReference>
<evidence type="ECO:0000256" key="8">
    <source>
        <dbReference type="ARBA" id="ARBA00023054"/>
    </source>
</evidence>
<evidence type="ECO:0000256" key="4">
    <source>
        <dbReference type="ARBA" id="ARBA00022443"/>
    </source>
</evidence>
<evidence type="ECO:0000313" key="17">
    <source>
        <dbReference type="EMBL" id="CDG67568.1"/>
    </source>
</evidence>
<accession>T2M5M2</accession>
<feature type="domain" description="SH3" evidence="15">
    <location>
        <begin position="393"/>
        <end position="451"/>
    </location>
</feature>